<organism evidence="3 4">
    <name type="scientific">Mycena rosella</name>
    <name type="common">Pink bonnet</name>
    <name type="synonym">Agaricus rosellus</name>
    <dbReference type="NCBI Taxonomy" id="1033263"/>
    <lineage>
        <taxon>Eukaryota</taxon>
        <taxon>Fungi</taxon>
        <taxon>Dikarya</taxon>
        <taxon>Basidiomycota</taxon>
        <taxon>Agaricomycotina</taxon>
        <taxon>Agaricomycetes</taxon>
        <taxon>Agaricomycetidae</taxon>
        <taxon>Agaricales</taxon>
        <taxon>Marasmiineae</taxon>
        <taxon>Mycenaceae</taxon>
        <taxon>Mycena</taxon>
    </lineage>
</organism>
<feature type="compositionally biased region" description="Basic and acidic residues" evidence="1">
    <location>
        <begin position="115"/>
        <end position="124"/>
    </location>
</feature>
<evidence type="ECO:0000256" key="1">
    <source>
        <dbReference type="SAM" id="MobiDB-lite"/>
    </source>
</evidence>
<feature type="transmembrane region" description="Helical" evidence="2">
    <location>
        <begin position="40"/>
        <end position="63"/>
    </location>
</feature>
<reference evidence="3" key="1">
    <citation type="submission" date="2023-03" db="EMBL/GenBank/DDBJ databases">
        <title>Massive genome expansion in bonnet fungi (Mycena s.s.) driven by repeated elements and novel gene families across ecological guilds.</title>
        <authorList>
            <consortium name="Lawrence Berkeley National Laboratory"/>
            <person name="Harder C.B."/>
            <person name="Miyauchi S."/>
            <person name="Viragh M."/>
            <person name="Kuo A."/>
            <person name="Thoen E."/>
            <person name="Andreopoulos B."/>
            <person name="Lu D."/>
            <person name="Skrede I."/>
            <person name="Drula E."/>
            <person name="Henrissat B."/>
            <person name="Morin E."/>
            <person name="Kohler A."/>
            <person name="Barry K."/>
            <person name="LaButti K."/>
            <person name="Morin E."/>
            <person name="Salamov A."/>
            <person name="Lipzen A."/>
            <person name="Mereny Z."/>
            <person name="Hegedus B."/>
            <person name="Baldrian P."/>
            <person name="Stursova M."/>
            <person name="Weitz H."/>
            <person name="Taylor A."/>
            <person name="Grigoriev I.V."/>
            <person name="Nagy L.G."/>
            <person name="Martin F."/>
            <person name="Kauserud H."/>
        </authorList>
    </citation>
    <scope>NUCLEOTIDE SEQUENCE</scope>
    <source>
        <strain evidence="3">CBHHK067</strain>
    </source>
</reference>
<keyword evidence="4" id="KW-1185">Reference proteome</keyword>
<feature type="region of interest" description="Disordered" evidence="1">
    <location>
        <begin position="84"/>
        <end position="230"/>
    </location>
</feature>
<dbReference type="AlphaFoldDB" id="A0AAD7GK53"/>
<protein>
    <recommendedName>
        <fullName evidence="5">Transmembrane protein</fullName>
    </recommendedName>
</protein>
<gene>
    <name evidence="3" type="ORF">B0H17DRAFT_1196671</name>
</gene>
<evidence type="ECO:0000256" key="2">
    <source>
        <dbReference type="SAM" id="Phobius"/>
    </source>
</evidence>
<keyword evidence="2" id="KW-0812">Transmembrane</keyword>
<dbReference type="EMBL" id="JARKIE010000025">
    <property type="protein sequence ID" value="KAJ7698563.1"/>
    <property type="molecule type" value="Genomic_DNA"/>
</dbReference>
<feature type="compositionally biased region" description="Basic and acidic residues" evidence="1">
    <location>
        <begin position="163"/>
        <end position="179"/>
    </location>
</feature>
<feature type="region of interest" description="Disordered" evidence="1">
    <location>
        <begin position="1"/>
        <end position="36"/>
    </location>
</feature>
<dbReference type="Proteomes" id="UP001221757">
    <property type="component" value="Unassembled WGS sequence"/>
</dbReference>
<sequence length="349" mass="38147">MSPTTRIVPTRTQEAAATSYSPRPPPSPRPLKSSREKPKASVIAGALVAVVAGIVALCLWRYLVLRARKRKKVAPLTDREVAHPARNMESLPGPSGATYPTEVVPDTAELTPEPDQLRVPRDIGSRPALSDVTYTPTMGSLRTVPELTRDVESLPRSDPSIRPSDKTVPRDFSSPDRDIQSVLAQTDTPPPRTDPTSSPINTSTPRTNTSSRTDETPSSVEGTPPLWAGRHTQPNFVLQSPNILRLPPRANELRAIQKQAEAFGRFQRLPPSPVDPPAIRATEENPDPTTQTAAELDSARQQNEMLRQRIRDLEEQSDWALRMVVQPPPGYNEAAETLSPSTSAGISNL</sequence>
<feature type="compositionally biased region" description="Low complexity" evidence="1">
    <location>
        <begin position="194"/>
        <end position="211"/>
    </location>
</feature>
<accession>A0AAD7GK53</accession>
<evidence type="ECO:0000313" key="3">
    <source>
        <dbReference type="EMBL" id="KAJ7698563.1"/>
    </source>
</evidence>
<keyword evidence="2" id="KW-0472">Membrane</keyword>
<proteinExistence type="predicted"/>
<evidence type="ECO:0008006" key="5">
    <source>
        <dbReference type="Google" id="ProtNLM"/>
    </source>
</evidence>
<comment type="caution">
    <text evidence="3">The sequence shown here is derived from an EMBL/GenBank/DDBJ whole genome shotgun (WGS) entry which is preliminary data.</text>
</comment>
<evidence type="ECO:0000313" key="4">
    <source>
        <dbReference type="Proteomes" id="UP001221757"/>
    </source>
</evidence>
<keyword evidence="2" id="KW-1133">Transmembrane helix</keyword>
<name>A0AAD7GK53_MYCRO</name>
<feature type="compositionally biased region" description="Polar residues" evidence="1">
    <location>
        <begin position="1"/>
        <end position="18"/>
    </location>
</feature>
<feature type="region of interest" description="Disordered" evidence="1">
    <location>
        <begin position="267"/>
        <end position="293"/>
    </location>
</feature>